<evidence type="ECO:0000313" key="2">
    <source>
        <dbReference type="Proteomes" id="UP000027644"/>
    </source>
</evidence>
<dbReference type="AlphaFoldDB" id="A0A074VY21"/>
<dbReference type="InterPro" id="IPR021856">
    <property type="entry name" value="DUF3465"/>
</dbReference>
<comment type="caution">
    <text evidence="1">The sequence shown here is derived from an EMBL/GenBank/DDBJ whole genome shotgun (WGS) entry which is preliminary data.</text>
</comment>
<accession>A0A074VY21</accession>
<reference evidence="1 2" key="1">
    <citation type="journal article" date="2014" name="PLoS Genet.">
        <title>Hidden diversity in honey bee gut symbionts detected by single-cell genomics.</title>
        <authorList>
            <person name="Engel P."/>
            <person name="Stepanauskas R."/>
            <person name="Moran N."/>
        </authorList>
    </citation>
    <scope>NUCLEOTIDE SEQUENCE [LARGE SCALE GENOMIC DNA]</scope>
    <source>
        <strain evidence="1 2">SCGC AB-598-J21</strain>
    </source>
</reference>
<proteinExistence type="predicted"/>
<dbReference type="Proteomes" id="UP000027644">
    <property type="component" value="Unassembled WGS sequence"/>
</dbReference>
<protein>
    <recommendedName>
        <fullName evidence="3">DUF3465 domain-containing protein</fullName>
    </recommendedName>
</protein>
<sequence>MKKVILLVIVALGLWLWFQSTTDEQPKSQAQEQVINSFKSIRHIFTAAPASCNSKESVPIEQAQKANLDKVQVCGEGKVIKTLPDDNKGIRHQRFILRTGTDSTVLIVHNIDLAPRLSNLQRGDTVGFSGEYISNNRGGLVHWTHHDPKHRHHDGWLLYKNKRYQ</sequence>
<name>A0A074VY21_9NEIS</name>
<organism evidence="1 2">
    <name type="scientific">Snodgrassella alvi SCGC AB-598-J21</name>
    <dbReference type="NCBI Taxonomy" id="1385367"/>
    <lineage>
        <taxon>Bacteria</taxon>
        <taxon>Pseudomonadati</taxon>
        <taxon>Pseudomonadota</taxon>
        <taxon>Betaproteobacteria</taxon>
        <taxon>Neisseriales</taxon>
        <taxon>Neisseriaceae</taxon>
        <taxon>Snodgrassella</taxon>
    </lineage>
</organism>
<dbReference type="EMBL" id="AVQL01000454">
    <property type="protein sequence ID" value="KEQ00174.1"/>
    <property type="molecule type" value="Genomic_DNA"/>
</dbReference>
<dbReference type="Pfam" id="PF11948">
    <property type="entry name" value="DUF3465"/>
    <property type="match status" value="1"/>
</dbReference>
<gene>
    <name evidence="1" type="ORF">SASC598J21_020570</name>
</gene>
<evidence type="ECO:0008006" key="3">
    <source>
        <dbReference type="Google" id="ProtNLM"/>
    </source>
</evidence>
<evidence type="ECO:0000313" key="1">
    <source>
        <dbReference type="EMBL" id="KEQ00174.1"/>
    </source>
</evidence>